<keyword evidence="3" id="KW-0597">Phosphoprotein</keyword>
<reference evidence="11 12" key="1">
    <citation type="submission" date="2020-08" db="EMBL/GenBank/DDBJ databases">
        <title>A novel species.</title>
        <authorList>
            <person name="Gao J."/>
        </authorList>
    </citation>
    <scope>NUCLEOTIDE SEQUENCE [LARGE SCALE GENOMIC DNA]</scope>
    <source>
        <strain evidence="11 12">CRXT-G-22</strain>
    </source>
</reference>
<comment type="catalytic activity">
    <reaction evidence="1">
        <text>ATP + protein L-histidine = ADP + protein N-phospho-L-histidine.</text>
        <dbReference type="EC" id="2.7.13.3"/>
    </reaction>
</comment>
<dbReference type="InterPro" id="IPR036890">
    <property type="entry name" value="HATPase_C_sf"/>
</dbReference>
<gene>
    <name evidence="11" type="ORF">IAG44_00340</name>
</gene>
<keyword evidence="9" id="KW-1133">Transmembrane helix</keyword>
<feature type="transmembrane region" description="Helical" evidence="9">
    <location>
        <begin position="102"/>
        <end position="120"/>
    </location>
</feature>
<keyword evidence="9" id="KW-0812">Transmembrane</keyword>
<dbReference type="Proteomes" id="UP000516052">
    <property type="component" value="Chromosome"/>
</dbReference>
<keyword evidence="5" id="KW-0547">Nucleotide-binding</keyword>
<dbReference type="GO" id="GO:0016020">
    <property type="term" value="C:membrane"/>
    <property type="evidence" value="ECO:0007669"/>
    <property type="project" value="InterPro"/>
</dbReference>
<keyword evidence="4" id="KW-0808">Transferase</keyword>
<evidence type="ECO:0000256" key="6">
    <source>
        <dbReference type="ARBA" id="ARBA00022777"/>
    </source>
</evidence>
<keyword evidence="9" id="KW-0472">Membrane</keyword>
<accession>A0A7H0I5L2</accession>
<dbReference type="SMART" id="SM00387">
    <property type="entry name" value="HATPase_c"/>
    <property type="match status" value="1"/>
</dbReference>
<dbReference type="PANTHER" id="PTHR24421">
    <property type="entry name" value="NITRATE/NITRITE SENSOR PROTEIN NARX-RELATED"/>
    <property type="match status" value="1"/>
</dbReference>
<evidence type="ECO:0000256" key="3">
    <source>
        <dbReference type="ARBA" id="ARBA00022553"/>
    </source>
</evidence>
<dbReference type="RefSeq" id="WP_187745121.1">
    <property type="nucleotide sequence ID" value="NZ_CP060828.1"/>
</dbReference>
<feature type="transmembrane region" description="Helical" evidence="9">
    <location>
        <begin position="81"/>
        <end position="97"/>
    </location>
</feature>
<dbReference type="InterPro" id="IPR055558">
    <property type="entry name" value="DUF7134"/>
</dbReference>
<evidence type="ECO:0000256" key="7">
    <source>
        <dbReference type="ARBA" id="ARBA00022840"/>
    </source>
</evidence>
<evidence type="ECO:0000256" key="4">
    <source>
        <dbReference type="ARBA" id="ARBA00022679"/>
    </source>
</evidence>
<dbReference type="PROSITE" id="PS50109">
    <property type="entry name" value="HIS_KIN"/>
    <property type="match status" value="1"/>
</dbReference>
<dbReference type="SUPFAM" id="SSF55874">
    <property type="entry name" value="ATPase domain of HSP90 chaperone/DNA topoisomerase II/histidine kinase"/>
    <property type="match status" value="1"/>
</dbReference>
<dbReference type="EMBL" id="CP060828">
    <property type="protein sequence ID" value="QNP68078.1"/>
    <property type="molecule type" value="Genomic_DNA"/>
</dbReference>
<keyword evidence="6 11" id="KW-0418">Kinase</keyword>
<dbReference type="Gene3D" id="1.20.5.1930">
    <property type="match status" value="1"/>
</dbReference>
<dbReference type="Gene3D" id="3.30.565.10">
    <property type="entry name" value="Histidine kinase-like ATPase, C-terminal domain"/>
    <property type="match status" value="1"/>
</dbReference>
<evidence type="ECO:0000256" key="1">
    <source>
        <dbReference type="ARBA" id="ARBA00000085"/>
    </source>
</evidence>
<evidence type="ECO:0000313" key="11">
    <source>
        <dbReference type="EMBL" id="QNP68078.1"/>
    </source>
</evidence>
<dbReference type="AlphaFoldDB" id="A0A7H0I5L2"/>
<keyword evidence="12" id="KW-1185">Reference proteome</keyword>
<dbReference type="Pfam" id="PF02518">
    <property type="entry name" value="HATPase_c"/>
    <property type="match status" value="1"/>
</dbReference>
<dbReference type="KEGG" id="sroi:IAG44_00340"/>
<keyword evidence="7" id="KW-0067">ATP-binding</keyword>
<dbReference type="InterPro" id="IPR011712">
    <property type="entry name" value="Sig_transdc_His_kin_sub3_dim/P"/>
</dbReference>
<name>A0A7H0I5L2_9ACTN</name>
<dbReference type="InterPro" id="IPR050482">
    <property type="entry name" value="Sensor_HK_TwoCompSys"/>
</dbReference>
<feature type="transmembrane region" description="Helical" evidence="9">
    <location>
        <begin position="59"/>
        <end position="75"/>
    </location>
</feature>
<feature type="transmembrane region" description="Helical" evidence="9">
    <location>
        <begin position="38"/>
        <end position="54"/>
    </location>
</feature>
<feature type="transmembrane region" description="Helical" evidence="9">
    <location>
        <begin position="126"/>
        <end position="144"/>
    </location>
</feature>
<dbReference type="GO" id="GO:0005524">
    <property type="term" value="F:ATP binding"/>
    <property type="evidence" value="ECO:0007669"/>
    <property type="project" value="UniProtKB-KW"/>
</dbReference>
<organism evidence="11 12">
    <name type="scientific">Streptomyces roseirectus</name>
    <dbReference type="NCBI Taxonomy" id="2768066"/>
    <lineage>
        <taxon>Bacteria</taxon>
        <taxon>Bacillati</taxon>
        <taxon>Actinomycetota</taxon>
        <taxon>Actinomycetes</taxon>
        <taxon>Kitasatosporales</taxon>
        <taxon>Streptomycetaceae</taxon>
        <taxon>Streptomyces</taxon>
    </lineage>
</organism>
<evidence type="ECO:0000259" key="10">
    <source>
        <dbReference type="PROSITE" id="PS50109"/>
    </source>
</evidence>
<dbReference type="GO" id="GO:0000155">
    <property type="term" value="F:phosphorelay sensor kinase activity"/>
    <property type="evidence" value="ECO:0007669"/>
    <property type="project" value="InterPro"/>
</dbReference>
<dbReference type="EC" id="2.7.13.3" evidence="2"/>
<keyword evidence="8" id="KW-0902">Two-component regulatory system</keyword>
<dbReference type="PANTHER" id="PTHR24421:SF10">
    <property type="entry name" value="NITRATE_NITRITE SENSOR PROTEIN NARQ"/>
    <property type="match status" value="1"/>
</dbReference>
<evidence type="ECO:0000256" key="2">
    <source>
        <dbReference type="ARBA" id="ARBA00012438"/>
    </source>
</evidence>
<dbReference type="Pfam" id="PF07730">
    <property type="entry name" value="HisKA_3"/>
    <property type="match status" value="1"/>
</dbReference>
<evidence type="ECO:0000256" key="8">
    <source>
        <dbReference type="ARBA" id="ARBA00023012"/>
    </source>
</evidence>
<protein>
    <recommendedName>
        <fullName evidence="2">histidine kinase</fullName>
        <ecNumber evidence="2">2.7.13.3</ecNumber>
    </recommendedName>
</protein>
<dbReference type="Pfam" id="PF23539">
    <property type="entry name" value="DUF7134"/>
    <property type="match status" value="1"/>
</dbReference>
<sequence length="373" mass="38780">MSLSDRLRVNADAVLALGTFGLVAFAEGRQVGEGRAEFGAWVFVVVVCAALPYRRRYPVAVGWFTALATGAYYLVSDTDGPLVVVPVVALYALAAGGRLWDAVAVAGAMVGGVFGASFGGGDISGTAVFMLAGWLVAVVALGTVRHGRAAHAEEVARLRATEERLRIARDLHDVIGHHISMVNVQASAALHRLKKDPAQAEEALGAIKAGSKEALRELRATLGVLRQADEAAPTSPAPGLARLQDLADAAEPAGLAVRIARTGTERPLPAPVDLAAYRIVQESLTNAARHSGAGHVDVHLAYGDGQLTLTVEDDGPGTVPREQNTGTGIAGMTERARTLGGDLTAGPRPAGGFTVRARLPYRSTAQPTQGSDR</sequence>
<evidence type="ECO:0000256" key="5">
    <source>
        <dbReference type="ARBA" id="ARBA00022741"/>
    </source>
</evidence>
<dbReference type="CDD" id="cd16917">
    <property type="entry name" value="HATPase_UhpB-NarQ-NarX-like"/>
    <property type="match status" value="1"/>
</dbReference>
<evidence type="ECO:0000313" key="12">
    <source>
        <dbReference type="Proteomes" id="UP000516052"/>
    </source>
</evidence>
<dbReference type="InterPro" id="IPR005467">
    <property type="entry name" value="His_kinase_dom"/>
</dbReference>
<proteinExistence type="predicted"/>
<dbReference type="GO" id="GO:0046983">
    <property type="term" value="F:protein dimerization activity"/>
    <property type="evidence" value="ECO:0007669"/>
    <property type="project" value="InterPro"/>
</dbReference>
<dbReference type="InterPro" id="IPR003594">
    <property type="entry name" value="HATPase_dom"/>
</dbReference>
<evidence type="ECO:0000256" key="9">
    <source>
        <dbReference type="SAM" id="Phobius"/>
    </source>
</evidence>
<feature type="domain" description="Histidine kinase" evidence="10">
    <location>
        <begin position="278"/>
        <end position="363"/>
    </location>
</feature>